<evidence type="ECO:0000259" key="14">
    <source>
        <dbReference type="Pfam" id="PF17042"/>
    </source>
</evidence>
<evidence type="ECO:0000256" key="12">
    <source>
        <dbReference type="ARBA" id="ARBA00041377"/>
    </source>
</evidence>
<comment type="function">
    <text evidence="9">Catalyzes the ATP-dependent phosphorylation of 3-oxo-tetronate to 3-oxo-tetronate 4-phosphate.</text>
</comment>
<evidence type="ECO:0000256" key="10">
    <source>
        <dbReference type="ARBA" id="ARBA00039095"/>
    </source>
</evidence>
<dbReference type="Proteomes" id="UP000191135">
    <property type="component" value="Chromosome"/>
</dbReference>
<organism evidence="15 16">
    <name type="scientific">Martelella mediterranea DSM 17316</name>
    <dbReference type="NCBI Taxonomy" id="1122214"/>
    <lineage>
        <taxon>Bacteria</taxon>
        <taxon>Pseudomonadati</taxon>
        <taxon>Pseudomonadota</taxon>
        <taxon>Alphaproteobacteria</taxon>
        <taxon>Hyphomicrobiales</taxon>
        <taxon>Aurantimonadaceae</taxon>
        <taxon>Martelella</taxon>
    </lineage>
</organism>
<feature type="domain" description="Four-carbon acid sugar kinase nucleotide binding" evidence="14">
    <location>
        <begin position="255"/>
        <end position="410"/>
    </location>
</feature>
<dbReference type="InterPro" id="IPR042213">
    <property type="entry name" value="NBD_C_sf"/>
</dbReference>
<evidence type="ECO:0000256" key="2">
    <source>
        <dbReference type="ARBA" id="ARBA00022679"/>
    </source>
</evidence>
<gene>
    <name evidence="15" type="ORF">Mame_00479</name>
</gene>
<evidence type="ECO:0000256" key="4">
    <source>
        <dbReference type="ARBA" id="ARBA00022777"/>
    </source>
</evidence>
<evidence type="ECO:0000256" key="7">
    <source>
        <dbReference type="ARBA" id="ARBA00035898"/>
    </source>
</evidence>
<dbReference type="NCBIfam" id="NF043035">
    <property type="entry name" value="OxoTetrKin"/>
    <property type="match status" value="1"/>
</dbReference>
<protein>
    <recommendedName>
        <fullName evidence="11">3-oxo-tetronate kinase</fullName>
        <ecNumber evidence="10">2.7.1.217</ecNumber>
    </recommendedName>
    <alternativeName>
        <fullName evidence="12">3-dehydrotetronate 4-kinase</fullName>
    </alternativeName>
</protein>
<dbReference type="Pfam" id="PF17042">
    <property type="entry name" value="NBD_C"/>
    <property type="match status" value="1"/>
</dbReference>
<dbReference type="OrthoDB" id="191465at2"/>
<sequence length="420" mass="43166">MLLGAIADDFTGASDLANTLAKGGMATLQFSGQLSGIAHDPPACEAGVVALKTRSAPVSEAVSQSLAAARWLLDQGCEQIIFKYCSTFDSTQDGNIGPVAEALLDLLQTDIAVVCPAFPATGRRVFMGHLFVADRLLSETGMRHHPLTPMNDPDIRRWLGHQTRGAVGSIALDTVRAGSASLAAAFAAEKKAGRRLVVTDASSDEDLIAIGRAVADHRLVTGASGIALGLPRNFRARGKLADAAETLPPVTGPGVVLCGSCSTNSQQQVARYAAANPSLAVDPGALASGEMTPEGVAAWIAEQGDNAPIIFSTAAPDAVAEAQRQFGREAVAGKIESFFAALAICLADAGIRRIVVGGGETSGSVVEALGLASMHVGREIDPGVPVLIGERNGPLGLALKSGNFGGPDFFSKALQELGRP</sequence>
<dbReference type="AlphaFoldDB" id="A0A1U9YWW8"/>
<dbReference type="InterPro" id="IPR010737">
    <property type="entry name" value="4-carb_acid_sugar_kinase_N"/>
</dbReference>
<dbReference type="RefSeq" id="WP_018067195.1">
    <property type="nucleotide sequence ID" value="NZ_AQWH01000035.1"/>
</dbReference>
<evidence type="ECO:0000259" key="13">
    <source>
        <dbReference type="Pfam" id="PF07005"/>
    </source>
</evidence>
<comment type="similarity">
    <text evidence="1">Belongs to the four-carbon acid sugar kinase family.</text>
</comment>
<dbReference type="InterPro" id="IPR037051">
    <property type="entry name" value="4-carb_acid_sugar_kinase_N_sf"/>
</dbReference>
<proteinExistence type="inferred from homology"/>
<dbReference type="EMBL" id="CP020330">
    <property type="protein sequence ID" value="AQZ49862.1"/>
    <property type="molecule type" value="Genomic_DNA"/>
</dbReference>
<keyword evidence="3" id="KW-0547">Nucleotide-binding</keyword>
<evidence type="ECO:0000256" key="9">
    <source>
        <dbReference type="ARBA" id="ARBA00037335"/>
    </source>
</evidence>
<keyword evidence="16" id="KW-1185">Reference proteome</keyword>
<feature type="domain" description="Four-carbon acid sugar kinase N-terminal" evidence="13">
    <location>
        <begin position="3"/>
        <end position="229"/>
    </location>
</feature>
<dbReference type="Gene3D" id="3.40.980.20">
    <property type="entry name" value="Four-carbon acid sugar kinase, nucleotide binding domain"/>
    <property type="match status" value="1"/>
</dbReference>
<accession>A0A1U9YWW8</accession>
<comment type="catalytic activity">
    <reaction evidence="8">
        <text>3-dehydro-D-erythronate + ATP = 3-dehydro-4-O-phospho-D-erythronate + ADP + H(+)</text>
        <dbReference type="Rhea" id="RHEA:52556"/>
        <dbReference type="ChEBI" id="CHEBI:15378"/>
        <dbReference type="ChEBI" id="CHEBI:30616"/>
        <dbReference type="ChEBI" id="CHEBI:57958"/>
        <dbReference type="ChEBI" id="CHEBI:136593"/>
        <dbReference type="ChEBI" id="CHEBI:456216"/>
        <dbReference type="EC" id="2.7.1.217"/>
    </reaction>
</comment>
<dbReference type="GO" id="GO:0016301">
    <property type="term" value="F:kinase activity"/>
    <property type="evidence" value="ECO:0007669"/>
    <property type="project" value="UniProtKB-KW"/>
</dbReference>
<dbReference type="InterPro" id="IPR050007">
    <property type="entry name" value="OtnK"/>
</dbReference>
<keyword evidence="2" id="KW-0808">Transferase</keyword>
<evidence type="ECO:0000256" key="6">
    <source>
        <dbReference type="ARBA" id="ARBA00023277"/>
    </source>
</evidence>
<evidence type="ECO:0000256" key="3">
    <source>
        <dbReference type="ARBA" id="ARBA00022741"/>
    </source>
</evidence>
<evidence type="ECO:0000256" key="5">
    <source>
        <dbReference type="ARBA" id="ARBA00022840"/>
    </source>
</evidence>
<evidence type="ECO:0000313" key="16">
    <source>
        <dbReference type="Proteomes" id="UP000191135"/>
    </source>
</evidence>
<keyword evidence="4" id="KW-0418">Kinase</keyword>
<dbReference type="KEGG" id="mmed:Mame_00479"/>
<dbReference type="Pfam" id="PF07005">
    <property type="entry name" value="SBD_N"/>
    <property type="match status" value="1"/>
</dbReference>
<dbReference type="STRING" id="1122214.Mame_00479"/>
<dbReference type="eggNOG" id="COG3395">
    <property type="taxonomic scope" value="Bacteria"/>
</dbReference>
<evidence type="ECO:0000256" key="11">
    <source>
        <dbReference type="ARBA" id="ARBA00039461"/>
    </source>
</evidence>
<evidence type="ECO:0000256" key="8">
    <source>
        <dbReference type="ARBA" id="ARBA00036346"/>
    </source>
</evidence>
<dbReference type="InterPro" id="IPR031475">
    <property type="entry name" value="NBD_C"/>
</dbReference>
<dbReference type="SUPFAM" id="SSF142764">
    <property type="entry name" value="YgbK-like"/>
    <property type="match status" value="1"/>
</dbReference>
<name>A0A1U9YWW8_9HYPH</name>
<evidence type="ECO:0000313" key="15">
    <source>
        <dbReference type="EMBL" id="AQZ49862.1"/>
    </source>
</evidence>
<keyword evidence="5" id="KW-0067">ATP-binding</keyword>
<reference evidence="15 16" key="1">
    <citation type="submission" date="2017-03" db="EMBL/GenBank/DDBJ databases">
        <title>Foreign affairs: Plasmid Transfer between Roseobacters and Rhizobia.</title>
        <authorList>
            <person name="Bartling P."/>
            <person name="Bunk B."/>
            <person name="Overmann J."/>
            <person name="Brinkmann H."/>
            <person name="Petersen J."/>
        </authorList>
    </citation>
    <scope>NUCLEOTIDE SEQUENCE [LARGE SCALE GENOMIC DNA]</scope>
    <source>
        <strain evidence="15 16">MACL11</strain>
    </source>
</reference>
<keyword evidence="6" id="KW-0119">Carbohydrate metabolism</keyword>
<dbReference type="Gene3D" id="3.40.50.10840">
    <property type="entry name" value="Putative sugar-binding, N-terminal domain"/>
    <property type="match status" value="1"/>
</dbReference>
<dbReference type="GO" id="GO:0005524">
    <property type="term" value="F:ATP binding"/>
    <property type="evidence" value="ECO:0007669"/>
    <property type="project" value="UniProtKB-KW"/>
</dbReference>
<dbReference type="EC" id="2.7.1.217" evidence="10"/>
<comment type="catalytic activity">
    <reaction evidence="7">
        <text>3-dehydro-L-erythronate + ATP = 3-dehydro-4-O-phospho-L-erythronate + ADP + H(+)</text>
        <dbReference type="Rhea" id="RHEA:52552"/>
        <dbReference type="ChEBI" id="CHEBI:15378"/>
        <dbReference type="ChEBI" id="CHEBI:30616"/>
        <dbReference type="ChEBI" id="CHEBI:136592"/>
        <dbReference type="ChEBI" id="CHEBI:136670"/>
        <dbReference type="ChEBI" id="CHEBI:456216"/>
        <dbReference type="EC" id="2.7.1.217"/>
    </reaction>
</comment>
<evidence type="ECO:0000256" key="1">
    <source>
        <dbReference type="ARBA" id="ARBA00005715"/>
    </source>
</evidence>